<evidence type="ECO:0008006" key="3">
    <source>
        <dbReference type="Google" id="ProtNLM"/>
    </source>
</evidence>
<dbReference type="SUPFAM" id="SSF52540">
    <property type="entry name" value="P-loop containing nucleoside triphosphate hydrolases"/>
    <property type="match status" value="1"/>
</dbReference>
<reference evidence="1 2" key="1">
    <citation type="submission" date="2020-12" db="EMBL/GenBank/DDBJ databases">
        <title>Hymenobacter sp.</title>
        <authorList>
            <person name="Kim M.K."/>
        </authorList>
    </citation>
    <scope>NUCLEOTIDE SEQUENCE [LARGE SCALE GENOMIC DNA]</scope>
    <source>
        <strain evidence="1 2">BT442</strain>
    </source>
</reference>
<evidence type="ECO:0000313" key="2">
    <source>
        <dbReference type="Proteomes" id="UP000625631"/>
    </source>
</evidence>
<comment type="caution">
    <text evidence="1">The sequence shown here is derived from an EMBL/GenBank/DDBJ whole genome shotgun (WGS) entry which is preliminary data.</text>
</comment>
<accession>A0ABS0QD83</accession>
<dbReference type="InterPro" id="IPR027417">
    <property type="entry name" value="P-loop_NTPase"/>
</dbReference>
<gene>
    <name evidence="1" type="ORF">I7X13_20215</name>
</gene>
<dbReference type="Proteomes" id="UP000625631">
    <property type="component" value="Unassembled WGS sequence"/>
</dbReference>
<evidence type="ECO:0000313" key="1">
    <source>
        <dbReference type="EMBL" id="MBH8560397.1"/>
    </source>
</evidence>
<proteinExistence type="predicted"/>
<name>A0ABS0QD83_9BACT</name>
<keyword evidence="2" id="KW-1185">Reference proteome</keyword>
<dbReference type="EMBL" id="JAEDAE010000013">
    <property type="protein sequence ID" value="MBH8560397.1"/>
    <property type="molecule type" value="Genomic_DNA"/>
</dbReference>
<sequence length="1075" mass="122213">MPQSMFSPSVNIVRDANRALNYIPTDNTKRIVSQLLADYQTGIRAFTLIGSYGTGKSAFLWALEQNLTGQKPYFRDKLFGTGPTEVVRFIGEYQSLANVMAERYGLEPGAEGTAILAALYYQHQDILKKGRLVVLIDEFGKFLEHAAANDPGAAVYFFQSLAEFAADPRHNVLLITTVHQNVDAYAFGLSVPQRQEWSKVKGRFREITFNEPIEQLLRLAATHLDATRRDAHEEEAVLQTVLIANDTRAFDLKPAYAAEVATGLFPLDLLAANVLTLCLQRYGQNERSLFSFLEASDHTSLKQFRRDRPGAFYHIGQVYDYLFFNFYSFLQSKFNPDYAAWSAIRNGLDEIERTFSEDIEAYQHLLKTVGLLNITAAQGSNLNQAFLVSYAKSALGLENAAELVEALKKHKIILYRPHAKRFIPNNGTTLDVEAALIEAEQKIAKSDAVAALLQRYDDLPPVLAKAYTYEFGTPRQFKFVITDELRADHPTGEVDGLIYLVFNEALSAEKVRAHSAAHTDQALIFVHYENTRDIIDLLYELQKLEQVKADNADDKIALRLLDENIEAARKTLNHFILGNLYVGSTHLTWLWQGEQKDIHSQRLFNQLLSRVCQTVYPSTPVFKNELVNRHVISSSIFTARRQYFKALVTDWDKPDLGFEKSKFPPEKTIYLSLLKANGISTSFGSRNEQHPDPNRFKQLWEVSEQFLQSAKERRRSVAGLYEKLAAAPFKLKQGFLDFWIPTFLFLKRDDYGMFGDKGYIPQLSDEILDLVVKYPSDYEVKTFDIEGVKLDLLNSYRTFLQQQDRLFVDNQTFVETIRPFLSFHRQLPAYAKNTQRLDKEVLALRKAIVTSTDPEKTFFDEFPSALGYTLNALLSSPESLSEYIQKIEDAIRSIRHAYPELLNRFESFIQVEVVGQAIPFTEYKSVLQKRFKKLSQPMLMANQRVFVQRLNSASTDRDAWLSAMAQAVVGKSLDVISDDDESVLYDKFQRMLLDLDSLTSLSASNIDAKKESATSIELSAFGTEVQKALIRLPKAKEQIVKKDTDALLLRLNLMNHGKQVNLAIVVNLLNKLLQS</sequence>
<organism evidence="1 2">
    <name type="scientific">Hymenobacter negativus</name>
    <dbReference type="NCBI Taxonomy" id="2795026"/>
    <lineage>
        <taxon>Bacteria</taxon>
        <taxon>Pseudomonadati</taxon>
        <taxon>Bacteroidota</taxon>
        <taxon>Cytophagia</taxon>
        <taxon>Cytophagales</taxon>
        <taxon>Hymenobacteraceae</taxon>
        <taxon>Hymenobacter</taxon>
    </lineage>
</organism>
<protein>
    <recommendedName>
        <fullName evidence="3">ATP-binding protein</fullName>
    </recommendedName>
</protein>